<reference evidence="1 2" key="1">
    <citation type="journal article" date="2018" name="Sci. Rep.">
        <title>Genomic signatures of local adaptation to the degree of environmental predictability in rotifers.</title>
        <authorList>
            <person name="Franch-Gras L."/>
            <person name="Hahn C."/>
            <person name="Garcia-Roger E.M."/>
            <person name="Carmona M.J."/>
            <person name="Serra M."/>
            <person name="Gomez A."/>
        </authorList>
    </citation>
    <scope>NUCLEOTIDE SEQUENCE [LARGE SCALE GENOMIC DNA]</scope>
    <source>
        <strain evidence="1">HYR1</strain>
    </source>
</reference>
<keyword evidence="2" id="KW-1185">Reference proteome</keyword>
<name>A0A3M7QN29_BRAPC</name>
<organism evidence="1 2">
    <name type="scientific">Brachionus plicatilis</name>
    <name type="common">Marine rotifer</name>
    <name type="synonym">Brachionus muelleri</name>
    <dbReference type="NCBI Taxonomy" id="10195"/>
    <lineage>
        <taxon>Eukaryota</taxon>
        <taxon>Metazoa</taxon>
        <taxon>Spiralia</taxon>
        <taxon>Gnathifera</taxon>
        <taxon>Rotifera</taxon>
        <taxon>Eurotatoria</taxon>
        <taxon>Monogononta</taxon>
        <taxon>Pseudotrocha</taxon>
        <taxon>Ploima</taxon>
        <taxon>Brachionidae</taxon>
        <taxon>Brachionus</taxon>
    </lineage>
</organism>
<dbReference type="Proteomes" id="UP000276133">
    <property type="component" value="Unassembled WGS sequence"/>
</dbReference>
<evidence type="ECO:0000313" key="1">
    <source>
        <dbReference type="EMBL" id="RNA12484.1"/>
    </source>
</evidence>
<gene>
    <name evidence="1" type="ORF">BpHYR1_017338</name>
</gene>
<comment type="caution">
    <text evidence="1">The sequence shown here is derived from an EMBL/GenBank/DDBJ whole genome shotgun (WGS) entry which is preliminary data.</text>
</comment>
<evidence type="ECO:0000313" key="2">
    <source>
        <dbReference type="Proteomes" id="UP000276133"/>
    </source>
</evidence>
<accession>A0A3M7QN29</accession>
<protein>
    <submittedName>
        <fullName evidence="1">Uncharacterized protein</fullName>
    </submittedName>
</protein>
<proteinExistence type="predicted"/>
<sequence>MACMNRLMELCGSVSMSARRALVSSCRIAATVSRNSLKKGFENFRYDTLALKKFKIILKLIVCFIYYF</sequence>
<dbReference type="AlphaFoldDB" id="A0A3M7QN29"/>
<dbReference type="EMBL" id="REGN01005678">
    <property type="protein sequence ID" value="RNA12484.1"/>
    <property type="molecule type" value="Genomic_DNA"/>
</dbReference>